<keyword evidence="12" id="KW-0411">Iron-sulfur</keyword>
<dbReference type="GO" id="GO:0051537">
    <property type="term" value="F:2 iron, 2 sulfur cluster binding"/>
    <property type="evidence" value="ECO:0007669"/>
    <property type="project" value="UniProtKB-KW"/>
</dbReference>
<keyword evidence="3" id="KW-0150">Chloroplast</keyword>
<keyword evidence="9" id="KW-1133">Transmembrane helix</keyword>
<name>D8LGA0_ECTSI</name>
<dbReference type="Pfam" id="PF08417">
    <property type="entry name" value="PaO"/>
    <property type="match status" value="1"/>
</dbReference>
<dbReference type="EMBL" id="FN649741">
    <property type="protein sequence ID" value="CBN78999.1"/>
    <property type="molecule type" value="Genomic_DNA"/>
</dbReference>
<dbReference type="InterPro" id="IPR013626">
    <property type="entry name" value="PaO"/>
</dbReference>
<evidence type="ECO:0000256" key="3">
    <source>
        <dbReference type="ARBA" id="ARBA00022528"/>
    </source>
</evidence>
<dbReference type="InterPro" id="IPR017941">
    <property type="entry name" value="Rieske_2Fe-2S"/>
</dbReference>
<evidence type="ECO:0000256" key="13">
    <source>
        <dbReference type="ARBA" id="ARBA00023136"/>
    </source>
</evidence>
<protein>
    <submittedName>
        <fullName evidence="15">Cell death suppressor protein</fullName>
    </submittedName>
</protein>
<evidence type="ECO:0000256" key="5">
    <source>
        <dbReference type="ARBA" id="ARBA00022692"/>
    </source>
</evidence>
<evidence type="ECO:0000313" key="16">
    <source>
        <dbReference type="Proteomes" id="UP000002630"/>
    </source>
</evidence>
<dbReference type="SUPFAM" id="SSF55961">
    <property type="entry name" value="Bet v1-like"/>
    <property type="match status" value="1"/>
</dbReference>
<dbReference type="Gene3D" id="2.102.10.10">
    <property type="entry name" value="Rieske [2Fe-2S] iron-sulphur domain"/>
    <property type="match status" value="1"/>
</dbReference>
<keyword evidence="4" id="KW-0934">Plastid</keyword>
<dbReference type="PANTHER" id="PTHR21266">
    <property type="entry name" value="IRON-SULFUR DOMAIN CONTAINING PROTEIN"/>
    <property type="match status" value="1"/>
</dbReference>
<evidence type="ECO:0000256" key="2">
    <source>
        <dbReference type="ARBA" id="ARBA00004370"/>
    </source>
</evidence>
<dbReference type="InParanoid" id="D8LGA0"/>
<dbReference type="eggNOG" id="ENOG502QQ8U">
    <property type="taxonomic scope" value="Eukaryota"/>
</dbReference>
<dbReference type="GO" id="GO:0010277">
    <property type="term" value="F:chlorophyllide a oxygenase activity"/>
    <property type="evidence" value="ECO:0007669"/>
    <property type="project" value="InterPro"/>
</dbReference>
<dbReference type="PANTHER" id="PTHR21266:SF32">
    <property type="entry name" value="CHOLESTEROL 7-DESATURASE NVD"/>
    <property type="match status" value="1"/>
</dbReference>
<dbReference type="Proteomes" id="UP000002630">
    <property type="component" value="Linkage Group LG16"/>
</dbReference>
<dbReference type="AlphaFoldDB" id="D8LGA0"/>
<dbReference type="EMBL" id="FN648180">
    <property type="protein sequence ID" value="CBN78999.1"/>
    <property type="molecule type" value="Genomic_DNA"/>
</dbReference>
<evidence type="ECO:0000256" key="11">
    <source>
        <dbReference type="ARBA" id="ARBA00023004"/>
    </source>
</evidence>
<evidence type="ECO:0000256" key="4">
    <source>
        <dbReference type="ARBA" id="ARBA00022640"/>
    </source>
</evidence>
<evidence type="ECO:0000256" key="1">
    <source>
        <dbReference type="ARBA" id="ARBA00004229"/>
    </source>
</evidence>
<dbReference type="GO" id="GO:0016020">
    <property type="term" value="C:membrane"/>
    <property type="evidence" value="ECO:0007669"/>
    <property type="project" value="UniProtKB-SubCell"/>
</dbReference>
<comment type="subcellular location">
    <subcellularLocation>
        <location evidence="2">Membrane</location>
    </subcellularLocation>
    <subcellularLocation>
        <location evidence="1">Plastid</location>
        <location evidence="1">Chloroplast</location>
    </subcellularLocation>
</comment>
<sequence>MFAPATTFVQWYPVLAADHVDSGRAHPVQLLGKNLVVWRNKGGRWSCFDDRCPHRAAPLTEGRIEDDGSLLCAYHAWRFDADGKCLSIPQSDRGGKDEAQPKACAKVYPTQVAQDMIWVWAENGPDAGLESALTPPHLIPELDDKEGLASGRVVPQGVQHTDLAYGWDTMMENFVDPAHVPSAHHGVAGDRYKDVRPIDFELDKEWPVTATSGFRFKFDDEITDTHNKVTFVPPCLVLVENADYSGTLKLMLYGIPTKPGWSRLVGRQAYVHKYAPKSKEAKALHKENKRLGKKTSGLLVAARITSKFPQWLMHATSGIFLYQDMVFLHHQEKTLASVGYDGTSASSYSNAVYTPAPADRAVMAVRKWIATHGSGGPAWDKDCDPTLPEREHKREVLFDYYEGHTKTCSTCLRALKNVNRLLAASKTATVVSFTWGLLRGARAVSTPAAVGSRSAGVINAVTARAMLPAVAVTLASLGAVKALEKFRSLYYTYSFHHQDNP</sequence>
<keyword evidence="8" id="KW-0809">Transit peptide</keyword>
<evidence type="ECO:0000256" key="8">
    <source>
        <dbReference type="ARBA" id="ARBA00022946"/>
    </source>
</evidence>
<dbReference type="SUPFAM" id="SSF50022">
    <property type="entry name" value="ISP domain"/>
    <property type="match status" value="1"/>
</dbReference>
<dbReference type="InterPro" id="IPR050584">
    <property type="entry name" value="Cholesterol_7-desaturase"/>
</dbReference>
<keyword evidence="16" id="KW-1185">Reference proteome</keyword>
<evidence type="ECO:0000259" key="14">
    <source>
        <dbReference type="PROSITE" id="PS51296"/>
    </source>
</evidence>
<organism evidence="15 16">
    <name type="scientific">Ectocarpus siliculosus</name>
    <name type="common">Brown alga</name>
    <name type="synonym">Conferva siliculosa</name>
    <dbReference type="NCBI Taxonomy" id="2880"/>
    <lineage>
        <taxon>Eukaryota</taxon>
        <taxon>Sar</taxon>
        <taxon>Stramenopiles</taxon>
        <taxon>Ochrophyta</taxon>
        <taxon>PX clade</taxon>
        <taxon>Phaeophyceae</taxon>
        <taxon>Ectocarpales</taxon>
        <taxon>Ectocarpaceae</taxon>
        <taxon>Ectocarpus</taxon>
    </lineage>
</organism>
<evidence type="ECO:0000256" key="6">
    <source>
        <dbReference type="ARBA" id="ARBA00022714"/>
    </source>
</evidence>
<dbReference type="Pfam" id="PF00355">
    <property type="entry name" value="Rieske"/>
    <property type="match status" value="1"/>
</dbReference>
<evidence type="ECO:0000256" key="12">
    <source>
        <dbReference type="ARBA" id="ARBA00023014"/>
    </source>
</evidence>
<keyword evidence="10" id="KW-0560">Oxidoreductase</keyword>
<keyword evidence="11" id="KW-0408">Iron</keyword>
<dbReference type="InterPro" id="IPR036922">
    <property type="entry name" value="Rieske_2Fe-2S_sf"/>
</dbReference>
<keyword evidence="13" id="KW-0472">Membrane</keyword>
<dbReference type="OMA" id="MWHDLTS"/>
<evidence type="ECO:0000313" key="15">
    <source>
        <dbReference type="EMBL" id="CBN78999.1"/>
    </source>
</evidence>
<keyword evidence="6" id="KW-0001">2Fe-2S</keyword>
<evidence type="ECO:0000256" key="7">
    <source>
        <dbReference type="ARBA" id="ARBA00022723"/>
    </source>
</evidence>
<dbReference type="GO" id="GO:0009507">
    <property type="term" value="C:chloroplast"/>
    <property type="evidence" value="ECO:0007669"/>
    <property type="project" value="UniProtKB-SubCell"/>
</dbReference>
<proteinExistence type="predicted"/>
<dbReference type="STRING" id="2880.D8LGA0"/>
<dbReference type="Gene3D" id="3.90.380.10">
    <property type="entry name" value="Naphthalene 1,2-dioxygenase Alpha Subunit, Chain A, domain 1"/>
    <property type="match status" value="1"/>
</dbReference>
<evidence type="ECO:0000256" key="9">
    <source>
        <dbReference type="ARBA" id="ARBA00022989"/>
    </source>
</evidence>
<dbReference type="GO" id="GO:0046872">
    <property type="term" value="F:metal ion binding"/>
    <property type="evidence" value="ECO:0007669"/>
    <property type="project" value="UniProtKB-KW"/>
</dbReference>
<keyword evidence="5" id="KW-0812">Transmembrane</keyword>
<feature type="domain" description="Rieske" evidence="14">
    <location>
        <begin position="11"/>
        <end position="119"/>
    </location>
</feature>
<reference evidence="15 16" key="1">
    <citation type="journal article" date="2010" name="Nature">
        <title>The Ectocarpus genome and the independent evolution of multicellularity in brown algae.</title>
        <authorList>
            <person name="Cock J.M."/>
            <person name="Sterck L."/>
            <person name="Rouze P."/>
            <person name="Scornet D."/>
            <person name="Allen A.E."/>
            <person name="Amoutzias G."/>
            <person name="Anthouard V."/>
            <person name="Artiguenave F."/>
            <person name="Aury J.M."/>
            <person name="Badger J.H."/>
            <person name="Beszteri B."/>
            <person name="Billiau K."/>
            <person name="Bonnet E."/>
            <person name="Bothwell J.H."/>
            <person name="Bowler C."/>
            <person name="Boyen C."/>
            <person name="Brownlee C."/>
            <person name="Carrano C.J."/>
            <person name="Charrier B."/>
            <person name="Cho G.Y."/>
            <person name="Coelho S.M."/>
            <person name="Collen J."/>
            <person name="Corre E."/>
            <person name="Da Silva C."/>
            <person name="Delage L."/>
            <person name="Delaroque N."/>
            <person name="Dittami S.M."/>
            <person name="Doulbeau S."/>
            <person name="Elias M."/>
            <person name="Farnham G."/>
            <person name="Gachon C.M."/>
            <person name="Gschloessl B."/>
            <person name="Heesch S."/>
            <person name="Jabbari K."/>
            <person name="Jubin C."/>
            <person name="Kawai H."/>
            <person name="Kimura K."/>
            <person name="Kloareg B."/>
            <person name="Kupper F.C."/>
            <person name="Lang D."/>
            <person name="Le Bail A."/>
            <person name="Leblanc C."/>
            <person name="Lerouge P."/>
            <person name="Lohr M."/>
            <person name="Lopez P.J."/>
            <person name="Martens C."/>
            <person name="Maumus F."/>
            <person name="Michel G."/>
            <person name="Miranda-Saavedra D."/>
            <person name="Morales J."/>
            <person name="Moreau H."/>
            <person name="Motomura T."/>
            <person name="Nagasato C."/>
            <person name="Napoli C.A."/>
            <person name="Nelson D.R."/>
            <person name="Nyvall-Collen P."/>
            <person name="Peters A.F."/>
            <person name="Pommier C."/>
            <person name="Potin P."/>
            <person name="Poulain J."/>
            <person name="Quesneville H."/>
            <person name="Read B."/>
            <person name="Rensing S.A."/>
            <person name="Ritter A."/>
            <person name="Rousvoal S."/>
            <person name="Samanta M."/>
            <person name="Samson G."/>
            <person name="Schroeder D.C."/>
            <person name="Segurens B."/>
            <person name="Strittmatter M."/>
            <person name="Tonon T."/>
            <person name="Tregear J.W."/>
            <person name="Valentin K."/>
            <person name="von Dassow P."/>
            <person name="Yamagishi T."/>
            <person name="Van de Peer Y."/>
            <person name="Wincker P."/>
        </authorList>
    </citation>
    <scope>NUCLEOTIDE SEQUENCE [LARGE SCALE GENOMIC DNA]</scope>
    <source>
        <strain evidence="16">Ec32 / CCAP1310/4</strain>
    </source>
</reference>
<dbReference type="PROSITE" id="PS51296">
    <property type="entry name" value="RIESKE"/>
    <property type="match status" value="1"/>
</dbReference>
<accession>D8LGA0</accession>
<gene>
    <name evidence="15" type="primary">PAO-like</name>
    <name evidence="15" type="ORF">Esi_0165_0008</name>
</gene>
<evidence type="ECO:0000256" key="10">
    <source>
        <dbReference type="ARBA" id="ARBA00023002"/>
    </source>
</evidence>
<dbReference type="OrthoDB" id="426882at2759"/>
<keyword evidence="7" id="KW-0479">Metal-binding</keyword>